<feature type="transmembrane region" description="Helical" evidence="6">
    <location>
        <begin position="32"/>
        <end position="53"/>
    </location>
</feature>
<proteinExistence type="predicted"/>
<dbReference type="Gramene" id="RZC66015">
    <property type="protein sequence ID" value="RZC66015"/>
    <property type="gene ID" value="C5167_009707"/>
</dbReference>
<evidence type="ECO:0000256" key="6">
    <source>
        <dbReference type="SAM" id="Phobius"/>
    </source>
</evidence>
<evidence type="ECO:0000256" key="2">
    <source>
        <dbReference type="ARBA" id="ARBA00022448"/>
    </source>
</evidence>
<dbReference type="OMA" id="QTHEQND"/>
<evidence type="ECO:0000256" key="4">
    <source>
        <dbReference type="ARBA" id="ARBA00022989"/>
    </source>
</evidence>
<name>A0A4Y7K236_PAPSO</name>
<keyword evidence="8" id="KW-1185">Reference proteome</keyword>
<dbReference type="GO" id="GO:0016020">
    <property type="term" value="C:membrane"/>
    <property type="evidence" value="ECO:0007669"/>
    <property type="project" value="UniProtKB-SubCell"/>
</dbReference>
<dbReference type="PANTHER" id="PTHR23505:SF52">
    <property type="entry name" value="MAJOR FACILITATOR SUPERFAMILY PROTEIN"/>
    <property type="match status" value="1"/>
</dbReference>
<dbReference type="PANTHER" id="PTHR23505">
    <property type="entry name" value="SPINSTER"/>
    <property type="match status" value="1"/>
</dbReference>
<dbReference type="AlphaFoldDB" id="A0A4Y7K236"/>
<evidence type="ECO:0000313" key="7">
    <source>
        <dbReference type="EMBL" id="RZC66015.1"/>
    </source>
</evidence>
<reference evidence="7 8" key="1">
    <citation type="journal article" date="2018" name="Science">
        <title>The opium poppy genome and morphinan production.</title>
        <authorList>
            <person name="Guo L."/>
            <person name="Winzer T."/>
            <person name="Yang X."/>
            <person name="Li Y."/>
            <person name="Ning Z."/>
            <person name="He Z."/>
            <person name="Teodor R."/>
            <person name="Lu Y."/>
            <person name="Bowser T.A."/>
            <person name="Graham I.A."/>
            <person name="Ye K."/>
        </authorList>
    </citation>
    <scope>NUCLEOTIDE SEQUENCE [LARGE SCALE GENOMIC DNA]</scope>
    <source>
        <strain evidence="8">cv. HN1</strain>
        <tissue evidence="7">Leaves</tissue>
    </source>
</reference>
<keyword evidence="3 6" id="KW-0812">Transmembrane</keyword>
<sequence length="287" mass="31864">MGAFTFAGSIGGLFRGKMGDILSVRLPNSGRIILSQISSGSAIPLAWILMLGLPEDPSTALKHGLVLFIMGFFISWNGAATNFPIFAEIVPGKSRTSIYALDRTFETILASFAPPAVGLLSQHVFGYKPIPQGSTQSVEIEMGRGNAASLAKAFYASIVIPMILCCLIYSFLYCTYPIDRDRARMKALALIESEMVQLELNYLLAEGESSQFQDSEARRKDTVIELDYGHDITMIMRKGSNFLMQTRINKWSIWGLRIEIEGKQLNYNDVNLTTFFPVGLQETFLLF</sequence>
<dbReference type="InterPro" id="IPR044770">
    <property type="entry name" value="MFS_spinster-like"/>
</dbReference>
<feature type="transmembrane region" description="Helical" evidence="6">
    <location>
        <begin position="153"/>
        <end position="176"/>
    </location>
</feature>
<evidence type="ECO:0000256" key="5">
    <source>
        <dbReference type="ARBA" id="ARBA00023136"/>
    </source>
</evidence>
<dbReference type="InterPro" id="IPR036259">
    <property type="entry name" value="MFS_trans_sf"/>
</dbReference>
<dbReference type="Gene3D" id="1.20.1250.20">
    <property type="entry name" value="MFS general substrate transporter like domains"/>
    <property type="match status" value="1"/>
</dbReference>
<keyword evidence="5 6" id="KW-0472">Membrane</keyword>
<dbReference type="EMBL" id="CM010720">
    <property type="protein sequence ID" value="RZC66015.1"/>
    <property type="molecule type" value="Genomic_DNA"/>
</dbReference>
<accession>A0A4Y7K236</accession>
<keyword evidence="4 6" id="KW-1133">Transmembrane helix</keyword>
<evidence type="ECO:0000256" key="1">
    <source>
        <dbReference type="ARBA" id="ARBA00004141"/>
    </source>
</evidence>
<organism evidence="7 8">
    <name type="scientific">Papaver somniferum</name>
    <name type="common">Opium poppy</name>
    <dbReference type="NCBI Taxonomy" id="3469"/>
    <lineage>
        <taxon>Eukaryota</taxon>
        <taxon>Viridiplantae</taxon>
        <taxon>Streptophyta</taxon>
        <taxon>Embryophyta</taxon>
        <taxon>Tracheophyta</taxon>
        <taxon>Spermatophyta</taxon>
        <taxon>Magnoliopsida</taxon>
        <taxon>Ranunculales</taxon>
        <taxon>Papaveraceae</taxon>
        <taxon>Papaveroideae</taxon>
        <taxon>Papaver</taxon>
    </lineage>
</organism>
<evidence type="ECO:0000256" key="3">
    <source>
        <dbReference type="ARBA" id="ARBA00022692"/>
    </source>
</evidence>
<dbReference type="Proteomes" id="UP000316621">
    <property type="component" value="Chromosome 6"/>
</dbReference>
<feature type="transmembrane region" description="Helical" evidence="6">
    <location>
        <begin position="65"/>
        <end position="87"/>
    </location>
</feature>
<dbReference type="STRING" id="3469.A0A4Y7K236"/>
<comment type="subcellular location">
    <subcellularLocation>
        <location evidence="1">Membrane</location>
        <topology evidence="1">Multi-pass membrane protein</topology>
    </subcellularLocation>
</comment>
<evidence type="ECO:0008006" key="9">
    <source>
        <dbReference type="Google" id="ProtNLM"/>
    </source>
</evidence>
<dbReference type="SUPFAM" id="SSF103473">
    <property type="entry name" value="MFS general substrate transporter"/>
    <property type="match status" value="1"/>
</dbReference>
<keyword evidence="2" id="KW-0813">Transport</keyword>
<evidence type="ECO:0000313" key="8">
    <source>
        <dbReference type="Proteomes" id="UP000316621"/>
    </source>
</evidence>
<protein>
    <recommendedName>
        <fullName evidence="9">Major facilitator superfamily (MFS) profile domain-containing protein</fullName>
    </recommendedName>
</protein>
<gene>
    <name evidence="7" type="ORF">C5167_009707</name>
</gene>